<dbReference type="Pfam" id="PF17782">
    <property type="entry name" value="WHD_DprA"/>
    <property type="match status" value="1"/>
</dbReference>
<dbReference type="InterPro" id="IPR010994">
    <property type="entry name" value="RuvA_2-like"/>
</dbReference>
<dbReference type="SUPFAM" id="SSF102405">
    <property type="entry name" value="MCP/YpsA-like"/>
    <property type="match status" value="1"/>
</dbReference>
<gene>
    <name evidence="4" type="ORF">MNBD_NITROSPINAE04-985</name>
</gene>
<dbReference type="InterPro" id="IPR036388">
    <property type="entry name" value="WH-like_DNA-bd_sf"/>
</dbReference>
<dbReference type="AlphaFoldDB" id="A0A3B1D9N3"/>
<dbReference type="InterPro" id="IPR057666">
    <property type="entry name" value="DrpA_SLOG"/>
</dbReference>
<dbReference type="InterPro" id="IPR003488">
    <property type="entry name" value="DprA"/>
</dbReference>
<accession>A0A3B1D9N3</accession>
<evidence type="ECO:0000256" key="1">
    <source>
        <dbReference type="ARBA" id="ARBA00006525"/>
    </source>
</evidence>
<dbReference type="GO" id="GO:0009294">
    <property type="term" value="P:DNA-mediated transformation"/>
    <property type="evidence" value="ECO:0007669"/>
    <property type="project" value="InterPro"/>
</dbReference>
<dbReference type="SUPFAM" id="SSF47781">
    <property type="entry name" value="RuvA domain 2-like"/>
    <property type="match status" value="1"/>
</dbReference>
<sequence length="368" mass="39688">MSDDRLCKIALNAIPYMHPVIFHKLTDACGSACEVFKASKENLTRINDVPESLVEKIRACDPVKLAESEIAYADKIGACIVTMGEEGYPKPLSSVFAPPPVLSINGQWLDEDSICIAVVGTRVPTTYGKIMTEKMSTSLVESGFTVISGLARGVDGVAHRAAMDAGGRTVAVLGCGLNIYYPPEHRKLQRAIPEHGAVISQFSFTTGPGKTLFPIRNRVISGLSLGTLVIEAPLKSGALITAYSALNDNRDVFALPGPVNSKKSEGTNKLIKKGHAKLVQSVDDIIDELPEYILGLTKPRQASLNLKAEAKLTEDEKTVIKHIDSNEKHIDQLAVNSGLPLNMVSAILLSLEIKGLVKQVAGKMFLRY</sequence>
<proteinExistence type="inferred from homology"/>
<dbReference type="Pfam" id="PF02481">
    <property type="entry name" value="DNA_processg_A"/>
    <property type="match status" value="1"/>
</dbReference>
<reference evidence="4" key="1">
    <citation type="submission" date="2018-06" db="EMBL/GenBank/DDBJ databases">
        <authorList>
            <person name="Zhirakovskaya E."/>
        </authorList>
    </citation>
    <scope>NUCLEOTIDE SEQUENCE</scope>
</reference>
<evidence type="ECO:0000259" key="3">
    <source>
        <dbReference type="Pfam" id="PF17782"/>
    </source>
</evidence>
<dbReference type="EMBL" id="UOGA01000298">
    <property type="protein sequence ID" value="VAX25387.1"/>
    <property type="molecule type" value="Genomic_DNA"/>
</dbReference>
<protein>
    <submittedName>
        <fullName evidence="4">Rossmann fold nucleotide-binding protein Smf possibly involved in DNA uptake</fullName>
    </submittedName>
</protein>
<dbReference type="PANTHER" id="PTHR43022">
    <property type="entry name" value="PROTEIN SMF"/>
    <property type="match status" value="1"/>
</dbReference>
<evidence type="ECO:0000259" key="2">
    <source>
        <dbReference type="Pfam" id="PF02481"/>
    </source>
</evidence>
<feature type="domain" description="DprA winged helix" evidence="3">
    <location>
        <begin position="308"/>
        <end position="363"/>
    </location>
</feature>
<organism evidence="4">
    <name type="scientific">hydrothermal vent metagenome</name>
    <dbReference type="NCBI Taxonomy" id="652676"/>
    <lineage>
        <taxon>unclassified sequences</taxon>
        <taxon>metagenomes</taxon>
        <taxon>ecological metagenomes</taxon>
    </lineage>
</organism>
<feature type="domain" description="Smf/DprA SLOG" evidence="2">
    <location>
        <begin position="80"/>
        <end position="289"/>
    </location>
</feature>
<dbReference type="Gene3D" id="1.10.10.10">
    <property type="entry name" value="Winged helix-like DNA-binding domain superfamily/Winged helix DNA-binding domain"/>
    <property type="match status" value="1"/>
</dbReference>
<dbReference type="PANTHER" id="PTHR43022:SF1">
    <property type="entry name" value="PROTEIN SMF"/>
    <property type="match status" value="1"/>
</dbReference>
<dbReference type="InterPro" id="IPR041614">
    <property type="entry name" value="DprA_WH"/>
</dbReference>
<evidence type="ECO:0000313" key="4">
    <source>
        <dbReference type="EMBL" id="VAX25387.1"/>
    </source>
</evidence>
<dbReference type="Gene3D" id="3.40.50.450">
    <property type="match status" value="1"/>
</dbReference>
<name>A0A3B1D9N3_9ZZZZ</name>
<comment type="similarity">
    <text evidence="1">Belongs to the DprA/Smf family.</text>
</comment>
<dbReference type="NCBIfam" id="TIGR00732">
    <property type="entry name" value="dprA"/>
    <property type="match status" value="1"/>
</dbReference>